<evidence type="ECO:0000256" key="1">
    <source>
        <dbReference type="SAM" id="Phobius"/>
    </source>
</evidence>
<keyword evidence="1" id="KW-0472">Membrane</keyword>
<dbReference type="RefSeq" id="WP_209647047.1">
    <property type="nucleotide sequence ID" value="NZ_JAGINW010000001.1"/>
</dbReference>
<evidence type="ECO:0000313" key="3">
    <source>
        <dbReference type="Proteomes" id="UP001519332"/>
    </source>
</evidence>
<feature type="transmembrane region" description="Helical" evidence="1">
    <location>
        <begin position="382"/>
        <end position="403"/>
    </location>
</feature>
<feature type="transmembrane region" description="Helical" evidence="1">
    <location>
        <begin position="21"/>
        <end position="43"/>
    </location>
</feature>
<feature type="transmembrane region" description="Helical" evidence="1">
    <location>
        <begin position="334"/>
        <end position="362"/>
    </location>
</feature>
<organism evidence="2 3">
    <name type="scientific">Kibdelosporangium banguiense</name>
    <dbReference type="NCBI Taxonomy" id="1365924"/>
    <lineage>
        <taxon>Bacteria</taxon>
        <taxon>Bacillati</taxon>
        <taxon>Actinomycetota</taxon>
        <taxon>Actinomycetes</taxon>
        <taxon>Pseudonocardiales</taxon>
        <taxon>Pseudonocardiaceae</taxon>
        <taxon>Kibdelosporangium</taxon>
    </lineage>
</organism>
<feature type="transmembrane region" description="Helical" evidence="1">
    <location>
        <begin position="410"/>
        <end position="429"/>
    </location>
</feature>
<reference evidence="2 3" key="1">
    <citation type="submission" date="2021-03" db="EMBL/GenBank/DDBJ databases">
        <title>Sequencing the genomes of 1000 actinobacteria strains.</title>
        <authorList>
            <person name="Klenk H.-P."/>
        </authorList>
    </citation>
    <scope>NUCLEOTIDE SEQUENCE [LARGE SCALE GENOMIC DNA]</scope>
    <source>
        <strain evidence="2 3">DSM 46670</strain>
    </source>
</reference>
<feature type="transmembrane region" description="Helical" evidence="1">
    <location>
        <begin position="303"/>
        <end position="322"/>
    </location>
</feature>
<name>A0ABS4U1C5_9PSEU</name>
<protein>
    <recommendedName>
        <fullName evidence="4">DUF1349 domain-containing protein</fullName>
    </recommendedName>
</protein>
<keyword evidence="3" id="KW-1185">Reference proteome</keyword>
<dbReference type="Proteomes" id="UP001519332">
    <property type="component" value="Unassembled WGS sequence"/>
</dbReference>
<keyword evidence="1" id="KW-0812">Transmembrane</keyword>
<gene>
    <name evidence="2" type="ORF">JOF56_010821</name>
</gene>
<keyword evidence="1" id="KW-1133">Transmembrane helix</keyword>
<proteinExistence type="predicted"/>
<accession>A0ABS4U1C5</accession>
<comment type="caution">
    <text evidence="2">The sequence shown here is derived from an EMBL/GenBank/DDBJ whole genome shotgun (WGS) entry which is preliminary data.</text>
</comment>
<feature type="transmembrane region" description="Helical" evidence="1">
    <location>
        <begin position="474"/>
        <end position="492"/>
    </location>
</feature>
<evidence type="ECO:0000313" key="2">
    <source>
        <dbReference type="EMBL" id="MBP2330436.1"/>
    </source>
</evidence>
<evidence type="ECO:0008006" key="4">
    <source>
        <dbReference type="Google" id="ProtNLM"/>
    </source>
</evidence>
<dbReference type="EMBL" id="JAGINW010000001">
    <property type="protein sequence ID" value="MBP2330436.1"/>
    <property type="molecule type" value="Genomic_DNA"/>
</dbReference>
<dbReference type="Gene3D" id="2.60.120.200">
    <property type="match status" value="1"/>
</dbReference>
<sequence>MRETYETLVRQEWTGFRSRGRLIAMTAAMLVTALVGVLFAILISTRSVCSNGPVEIPCPADPVGPQGQAVNDTFYFAHQPLADNGSITVRMTSMTGTITYPPPNHDQIVSGLVPWAKAGVIIKDGTTQGSQYAALMVTASHGVRMQYDYTEDIAGSPGGVSQQAPRWLRLTRSGNTITGHESADGSQWTEVGTVQLPGLPQTVQIGLFAASPGDLTIKTVALGAGISESRFTQASAVFDNLKVEGAPAGDWQHGSVGQMGQTDWEKYHRPPGFVQANGTYTITGTGDIGPADSAGGHPMEESLMGLVVGLIIVLVVAVRFAAADRSRLTGRRLAAKAIVIGAVTFASGLVAAAVVTVLGPMIMSANNLTVVLVSVFTHVRVVVGVAALLAVAAVFALAIGVLVRRTWVGIVVAISTLVVPYLLATLPLLPDAVADWLLRLTPAAAFAVKQTIQEYPQVVAHYAPSAGYLPLPGWAGFAVLCGCTAVLFGLALRRLSGAVQR</sequence>